<accession>A0A512MI13</accession>
<reference evidence="1 2" key="1">
    <citation type="submission" date="2019-07" db="EMBL/GenBank/DDBJ databases">
        <title>Whole genome shotgun sequence of Brevifollis gellanilyticus NBRC 108608.</title>
        <authorList>
            <person name="Hosoyama A."/>
            <person name="Uohara A."/>
            <person name="Ohji S."/>
            <person name="Ichikawa N."/>
        </authorList>
    </citation>
    <scope>NUCLEOTIDE SEQUENCE [LARGE SCALE GENOMIC DNA]</scope>
    <source>
        <strain evidence="1 2">NBRC 108608</strain>
    </source>
</reference>
<keyword evidence="2" id="KW-1185">Reference proteome</keyword>
<gene>
    <name evidence="1" type="ORF">BGE01nite_56640</name>
</gene>
<sequence length="113" mass="12794">MAPYFIPFILLSAAVLVISGTIIATPETLSLTNMFGRFELPWREVDRIEFGQGSLVFFAGQRRLTLPVFGWWSGPDAYALYNLIHSFSCHGQIPMKLTFRADLLLHKNTRVSC</sequence>
<dbReference type="EMBL" id="BKAG01000093">
    <property type="protein sequence ID" value="GEP46373.1"/>
    <property type="molecule type" value="Genomic_DNA"/>
</dbReference>
<evidence type="ECO:0000313" key="2">
    <source>
        <dbReference type="Proteomes" id="UP000321577"/>
    </source>
</evidence>
<protein>
    <submittedName>
        <fullName evidence="1">Uncharacterized protein</fullName>
    </submittedName>
</protein>
<proteinExistence type="predicted"/>
<dbReference type="Proteomes" id="UP000321577">
    <property type="component" value="Unassembled WGS sequence"/>
</dbReference>
<dbReference type="AlphaFoldDB" id="A0A512MI13"/>
<evidence type="ECO:0000313" key="1">
    <source>
        <dbReference type="EMBL" id="GEP46373.1"/>
    </source>
</evidence>
<organism evidence="1 2">
    <name type="scientific">Brevifollis gellanilyticus</name>
    <dbReference type="NCBI Taxonomy" id="748831"/>
    <lineage>
        <taxon>Bacteria</taxon>
        <taxon>Pseudomonadati</taxon>
        <taxon>Verrucomicrobiota</taxon>
        <taxon>Verrucomicrobiia</taxon>
        <taxon>Verrucomicrobiales</taxon>
        <taxon>Verrucomicrobiaceae</taxon>
    </lineage>
</organism>
<comment type="caution">
    <text evidence="1">The sequence shown here is derived from an EMBL/GenBank/DDBJ whole genome shotgun (WGS) entry which is preliminary data.</text>
</comment>
<name>A0A512MI13_9BACT</name>